<dbReference type="AlphaFoldDB" id="A0A0F8XJD7"/>
<organism evidence="1">
    <name type="scientific">marine sediment metagenome</name>
    <dbReference type="NCBI Taxonomy" id="412755"/>
    <lineage>
        <taxon>unclassified sequences</taxon>
        <taxon>metagenomes</taxon>
        <taxon>ecological metagenomes</taxon>
    </lineage>
</organism>
<name>A0A0F8XJD7_9ZZZZ</name>
<proteinExistence type="predicted"/>
<evidence type="ECO:0000313" key="1">
    <source>
        <dbReference type="EMBL" id="KKK61205.1"/>
    </source>
</evidence>
<reference evidence="1" key="1">
    <citation type="journal article" date="2015" name="Nature">
        <title>Complex archaea that bridge the gap between prokaryotes and eukaryotes.</title>
        <authorList>
            <person name="Spang A."/>
            <person name="Saw J.H."/>
            <person name="Jorgensen S.L."/>
            <person name="Zaremba-Niedzwiedzka K."/>
            <person name="Martijn J."/>
            <person name="Lind A.E."/>
            <person name="van Eijk R."/>
            <person name="Schleper C."/>
            <person name="Guy L."/>
            <person name="Ettema T.J."/>
        </authorList>
    </citation>
    <scope>NUCLEOTIDE SEQUENCE</scope>
</reference>
<sequence>WYREIRSPYAVVNPYPDYPGTFGPNYHTAKFTPNENIIALEPMANGECSTVIKEIQGVKAIQRPVNIPIWQEPWTSRASIIGFTTVWVVDFVPAEFVKSLNYCNNGGTIDFDYTIDVIIERELTHFWKFLPAGVP</sequence>
<dbReference type="EMBL" id="LAZR01062592">
    <property type="protein sequence ID" value="KKK61205.1"/>
    <property type="molecule type" value="Genomic_DNA"/>
</dbReference>
<comment type="caution">
    <text evidence="1">The sequence shown here is derived from an EMBL/GenBank/DDBJ whole genome shotgun (WGS) entry which is preliminary data.</text>
</comment>
<feature type="non-terminal residue" evidence="1">
    <location>
        <position position="1"/>
    </location>
</feature>
<protein>
    <submittedName>
        <fullName evidence="1">Uncharacterized protein</fullName>
    </submittedName>
</protein>
<gene>
    <name evidence="1" type="ORF">LCGC14_3016640</name>
</gene>
<accession>A0A0F8XJD7</accession>